<feature type="compositionally biased region" description="Polar residues" evidence="1">
    <location>
        <begin position="524"/>
        <end position="542"/>
    </location>
</feature>
<evidence type="ECO:0000256" key="1">
    <source>
        <dbReference type="SAM" id="MobiDB-lite"/>
    </source>
</evidence>
<accession>I7ME86</accession>
<protein>
    <submittedName>
        <fullName evidence="2">Uncharacterized protein</fullName>
    </submittedName>
</protein>
<name>I7ME86_TETTS</name>
<dbReference type="Proteomes" id="UP000009168">
    <property type="component" value="Unassembled WGS sequence"/>
</dbReference>
<feature type="compositionally biased region" description="Polar residues" evidence="1">
    <location>
        <begin position="486"/>
        <end position="497"/>
    </location>
</feature>
<dbReference type="KEGG" id="tet:TTHERM_00268150"/>
<dbReference type="GeneID" id="7843837"/>
<dbReference type="InParanoid" id="I7ME86"/>
<keyword evidence="3" id="KW-1185">Reference proteome</keyword>
<feature type="compositionally biased region" description="Basic residues" evidence="1">
    <location>
        <begin position="283"/>
        <end position="295"/>
    </location>
</feature>
<evidence type="ECO:0000313" key="2">
    <source>
        <dbReference type="EMBL" id="EAR95705.2"/>
    </source>
</evidence>
<feature type="region of interest" description="Disordered" evidence="1">
    <location>
        <begin position="486"/>
        <end position="555"/>
    </location>
</feature>
<dbReference type="AlphaFoldDB" id="I7ME86"/>
<organism evidence="2 3">
    <name type="scientific">Tetrahymena thermophila (strain SB210)</name>
    <dbReference type="NCBI Taxonomy" id="312017"/>
    <lineage>
        <taxon>Eukaryota</taxon>
        <taxon>Sar</taxon>
        <taxon>Alveolata</taxon>
        <taxon>Ciliophora</taxon>
        <taxon>Intramacronucleata</taxon>
        <taxon>Oligohymenophorea</taxon>
        <taxon>Hymenostomatida</taxon>
        <taxon>Tetrahymenina</taxon>
        <taxon>Tetrahymenidae</taxon>
        <taxon>Tetrahymena</taxon>
    </lineage>
</organism>
<feature type="compositionally biased region" description="Polar residues" evidence="1">
    <location>
        <begin position="296"/>
        <end position="318"/>
    </location>
</feature>
<gene>
    <name evidence="2" type="ORF">TTHERM_00268150</name>
</gene>
<evidence type="ECO:0000313" key="3">
    <source>
        <dbReference type="Proteomes" id="UP000009168"/>
    </source>
</evidence>
<dbReference type="RefSeq" id="XP_001015950.2">
    <property type="nucleotide sequence ID" value="XM_001015950.2"/>
</dbReference>
<reference evidence="3" key="1">
    <citation type="journal article" date="2006" name="PLoS Biol.">
        <title>Macronuclear genome sequence of the ciliate Tetrahymena thermophila, a model eukaryote.</title>
        <authorList>
            <person name="Eisen J.A."/>
            <person name="Coyne R.S."/>
            <person name="Wu M."/>
            <person name="Wu D."/>
            <person name="Thiagarajan M."/>
            <person name="Wortman J.R."/>
            <person name="Badger J.H."/>
            <person name="Ren Q."/>
            <person name="Amedeo P."/>
            <person name="Jones K.M."/>
            <person name="Tallon L.J."/>
            <person name="Delcher A.L."/>
            <person name="Salzberg S.L."/>
            <person name="Silva J.C."/>
            <person name="Haas B.J."/>
            <person name="Majoros W.H."/>
            <person name="Farzad M."/>
            <person name="Carlton J.M."/>
            <person name="Smith R.K. Jr."/>
            <person name="Garg J."/>
            <person name="Pearlman R.E."/>
            <person name="Karrer K.M."/>
            <person name="Sun L."/>
            <person name="Manning G."/>
            <person name="Elde N.C."/>
            <person name="Turkewitz A.P."/>
            <person name="Asai D.J."/>
            <person name="Wilkes D.E."/>
            <person name="Wang Y."/>
            <person name="Cai H."/>
            <person name="Collins K."/>
            <person name="Stewart B.A."/>
            <person name="Lee S.R."/>
            <person name="Wilamowska K."/>
            <person name="Weinberg Z."/>
            <person name="Ruzzo W.L."/>
            <person name="Wloga D."/>
            <person name="Gaertig J."/>
            <person name="Frankel J."/>
            <person name="Tsao C.-C."/>
            <person name="Gorovsky M.A."/>
            <person name="Keeling P.J."/>
            <person name="Waller R.F."/>
            <person name="Patron N.J."/>
            <person name="Cherry J.M."/>
            <person name="Stover N.A."/>
            <person name="Krieger C.J."/>
            <person name="del Toro C."/>
            <person name="Ryder H.F."/>
            <person name="Williamson S.C."/>
            <person name="Barbeau R.A."/>
            <person name="Hamilton E.P."/>
            <person name="Orias E."/>
        </authorList>
    </citation>
    <scope>NUCLEOTIDE SEQUENCE [LARGE SCALE GENOMIC DNA]</scope>
    <source>
        <strain evidence="3">SB210</strain>
    </source>
</reference>
<dbReference type="EMBL" id="GG662703">
    <property type="protein sequence ID" value="EAR95705.2"/>
    <property type="molecule type" value="Genomic_DNA"/>
</dbReference>
<feature type="region of interest" description="Disordered" evidence="1">
    <location>
        <begin position="274"/>
        <end position="329"/>
    </location>
</feature>
<proteinExistence type="predicted"/>
<feature type="compositionally biased region" description="Basic and acidic residues" evidence="1">
    <location>
        <begin position="319"/>
        <end position="329"/>
    </location>
</feature>
<sequence>MILFQSKIQVIILKNFQLMQNLQKQCLQKKKKKELYKGCLKVNLNRLFIVQIKTNNFNLQQVGNEMLKPSYKRNLKNLDLEDSSLDNTSKMPVNLAKSRKISQNNTALQSPMDKDIPSINKLVMYKQIEGKTFAYENYVKKLENIKKKDSVEYNKFSQTQHLYDNFINEKIERTHPIIIGLSSNYKINSPNTKQTSDSDYKRHKIKKSQYLVRTAIKYLENQREHENLSNYDKSFQRLKQNALQVKQNSQINENPSFTKGELEILKRYKEKNLKQTAEEQRQQKKRIQKNFKKQRSMSSSENPNSNGSDSESDTSVNSEQRRFMEKQNDVNKKIMDEIVNLKEKISKKAIQRKYFSQSKAQHLIKYQQILDWAKIHNKEKLQSVQKFEKKLVQIKTNSSPIKENGENSFENDQQSQFKSQEIMKRVLDLEKNKQSNKIRSQIVKAKNKISYFLNFKPLNKLNNQLTPTKNEVNQFYDIQTFTPINQQQRRSTFSRSKAVSDGSDQEQDKGGFSYHIDFKHRTNNHSPKQQNQVDSNTFLTPSNRKKSTSLSKQEEKNALKIQNNIDYQKIFINGLEDVINDIHKGNYL</sequence>